<reference evidence="4 5" key="1">
    <citation type="journal article" date="2013" name="Environ. Microbiol.">
        <title>Complete genome, catabolic sub-proteomes and key-metabolites of Desulfobacula toluolica Tol2, a marine, aromatic compound-degrading, sulfate-reducing bacterium.</title>
        <authorList>
            <person name="Wohlbrand L."/>
            <person name="Jacob J.H."/>
            <person name="Kube M."/>
            <person name="Mussmann M."/>
            <person name="Jarling R."/>
            <person name="Beck A."/>
            <person name="Amann R."/>
            <person name="Wilkes H."/>
            <person name="Reinhardt R."/>
            <person name="Rabus R."/>
        </authorList>
    </citation>
    <scope>NUCLEOTIDE SEQUENCE [LARGE SCALE GENOMIC DNA]</scope>
    <source>
        <strain evidence="5">DSM 7467 / Tol2</strain>
    </source>
</reference>
<dbReference type="NCBIfam" id="NF006718">
    <property type="entry name" value="PRK09256.1"/>
    <property type="match status" value="1"/>
</dbReference>
<dbReference type="GO" id="GO:0004045">
    <property type="term" value="F:peptidyl-tRNA hydrolase activity"/>
    <property type="evidence" value="ECO:0007669"/>
    <property type="project" value="TreeGrafter"/>
</dbReference>
<evidence type="ECO:0000313" key="4">
    <source>
        <dbReference type="EMBL" id="CCK79470.1"/>
    </source>
</evidence>
<dbReference type="PANTHER" id="PTHR47814:SF1">
    <property type="entry name" value="PEPTIDYL-TRNA HYDROLASE ARFB"/>
    <property type="match status" value="1"/>
</dbReference>
<dbReference type="GO" id="GO:0072344">
    <property type="term" value="P:rescue of stalled ribosome"/>
    <property type="evidence" value="ECO:0007669"/>
    <property type="project" value="TreeGrafter"/>
</dbReference>
<dbReference type="PANTHER" id="PTHR47814">
    <property type="entry name" value="PEPTIDYL-TRNA HYDROLASE ARFB"/>
    <property type="match status" value="1"/>
</dbReference>
<feature type="compositionally biased region" description="Basic and acidic residues" evidence="2">
    <location>
        <begin position="113"/>
        <end position="123"/>
    </location>
</feature>
<dbReference type="InterPro" id="IPR000352">
    <property type="entry name" value="Pep_chain_release_fac_I"/>
</dbReference>
<dbReference type="HOGENOM" id="CLU_089470_3_0_7"/>
<evidence type="ECO:0000256" key="2">
    <source>
        <dbReference type="SAM" id="MobiDB-lite"/>
    </source>
</evidence>
<comment type="similarity">
    <text evidence="1">Belongs to the prokaryotic/mitochondrial release factor family.</text>
</comment>
<dbReference type="STRING" id="651182.TOL2_C13070"/>
<dbReference type="GO" id="GO:0043022">
    <property type="term" value="F:ribosome binding"/>
    <property type="evidence" value="ECO:0007669"/>
    <property type="project" value="TreeGrafter"/>
</dbReference>
<keyword evidence="5" id="KW-1185">Reference proteome</keyword>
<evidence type="ECO:0000313" key="5">
    <source>
        <dbReference type="Proteomes" id="UP000007347"/>
    </source>
</evidence>
<dbReference type="EMBL" id="FO203503">
    <property type="protein sequence ID" value="CCK79470.1"/>
    <property type="molecule type" value="Genomic_DNA"/>
</dbReference>
<gene>
    <name evidence="4" type="ordered locus">TOL2_C13070</name>
</gene>
<dbReference type="PROSITE" id="PS00745">
    <property type="entry name" value="RF_PROK_I"/>
    <property type="match status" value="1"/>
</dbReference>
<feature type="region of interest" description="Disordered" evidence="2">
    <location>
        <begin position="100"/>
        <end position="137"/>
    </location>
</feature>
<dbReference type="OrthoDB" id="9815709at2"/>
<evidence type="ECO:0000259" key="3">
    <source>
        <dbReference type="PROSITE" id="PS00745"/>
    </source>
</evidence>
<proteinExistence type="inferred from homology"/>
<dbReference type="Gene3D" id="3.30.160.20">
    <property type="match status" value="1"/>
</dbReference>
<dbReference type="Pfam" id="PF00472">
    <property type="entry name" value="RF-1"/>
    <property type="match status" value="1"/>
</dbReference>
<accession>K0NEV6</accession>
<dbReference type="InterPro" id="IPR045853">
    <property type="entry name" value="Pep_chain_release_fac_I_sf"/>
</dbReference>
<feature type="compositionally biased region" description="Basic residues" evidence="2">
    <location>
        <begin position="100"/>
        <end position="112"/>
    </location>
</feature>
<organism evidence="4 5">
    <name type="scientific">Desulfobacula toluolica (strain DSM 7467 / Tol2)</name>
    <dbReference type="NCBI Taxonomy" id="651182"/>
    <lineage>
        <taxon>Bacteria</taxon>
        <taxon>Pseudomonadati</taxon>
        <taxon>Thermodesulfobacteriota</taxon>
        <taxon>Desulfobacteria</taxon>
        <taxon>Desulfobacterales</taxon>
        <taxon>Desulfobacteraceae</taxon>
        <taxon>Desulfobacula</taxon>
    </lineage>
</organism>
<name>K0NEV6_DESTT</name>
<dbReference type="KEGG" id="dto:TOL2_C13070"/>
<feature type="domain" description="Prokaryotic-type class I peptide chain release factors" evidence="3">
    <location>
        <begin position="21"/>
        <end position="37"/>
    </location>
</feature>
<dbReference type="GO" id="GO:0003747">
    <property type="term" value="F:translation release factor activity"/>
    <property type="evidence" value="ECO:0007669"/>
    <property type="project" value="InterPro"/>
</dbReference>
<evidence type="ECO:0000256" key="1">
    <source>
        <dbReference type="ARBA" id="ARBA00010835"/>
    </source>
</evidence>
<sequence>MLKINDNISIPETQIQFQAIRAQGAGGQNVNKVSTAIHLRFDIQASSLPDQVKDKLLSLSDQRISKTGVLVIKAQTFRTQEKNKEDALNRLQKIVQSVLVKKKKRQKTRPKKGAVEKRLDSKTKNGRVKKLRKKVDY</sequence>
<dbReference type="Proteomes" id="UP000007347">
    <property type="component" value="Chromosome"/>
</dbReference>
<dbReference type="SUPFAM" id="SSF75620">
    <property type="entry name" value="Release factor"/>
    <property type="match status" value="1"/>
</dbReference>
<dbReference type="PATRIC" id="fig|651182.5.peg.1574"/>
<dbReference type="AlphaFoldDB" id="K0NEV6"/>
<dbReference type="RefSeq" id="WP_014956817.1">
    <property type="nucleotide sequence ID" value="NC_018645.1"/>
</dbReference>
<feature type="compositionally biased region" description="Basic residues" evidence="2">
    <location>
        <begin position="124"/>
        <end position="137"/>
    </location>
</feature>
<protein>
    <submittedName>
        <fullName evidence="4">Conserved uncharacterized protein related to peptide chain release factor RF1</fullName>
    </submittedName>
</protein>